<dbReference type="Pfam" id="PF00271">
    <property type="entry name" value="Helicase_C"/>
    <property type="match status" value="1"/>
</dbReference>
<feature type="region of interest" description="Disordered" evidence="7">
    <location>
        <begin position="245"/>
        <end position="365"/>
    </location>
</feature>
<evidence type="ECO:0000256" key="1">
    <source>
        <dbReference type="ARBA" id="ARBA00022741"/>
    </source>
</evidence>
<keyword evidence="3 6" id="KW-0347">Helicase</keyword>
<comment type="domain">
    <text evidence="6">The Q motif is unique to and characteristic of the DEAD box family of RNA helicases and controls ATP binding and hydrolysis.</text>
</comment>
<dbReference type="InterPro" id="IPR027417">
    <property type="entry name" value="P-loop_NTPase"/>
</dbReference>
<keyword evidence="1 6" id="KW-0547">Nucleotide-binding</keyword>
<comment type="caution">
    <text evidence="9">The sequence shown here is derived from an EMBL/GenBank/DDBJ whole genome shotgun (WGS) entry which is preliminary data.</text>
</comment>
<dbReference type="EMBL" id="CAJPIN010013624">
    <property type="protein sequence ID" value="CAG2060801.1"/>
    <property type="molecule type" value="Genomic_DNA"/>
</dbReference>
<evidence type="ECO:0000256" key="3">
    <source>
        <dbReference type="ARBA" id="ARBA00022806"/>
    </source>
</evidence>
<dbReference type="PROSITE" id="PS51194">
    <property type="entry name" value="HELICASE_CTER"/>
    <property type="match status" value="1"/>
</dbReference>
<evidence type="ECO:0000256" key="7">
    <source>
        <dbReference type="SAM" id="MobiDB-lite"/>
    </source>
</evidence>
<dbReference type="Proteomes" id="UP001153148">
    <property type="component" value="Unassembled WGS sequence"/>
</dbReference>
<evidence type="ECO:0000313" key="10">
    <source>
        <dbReference type="Proteomes" id="UP001153148"/>
    </source>
</evidence>
<sequence length="381" mass="43230">FPAVDWVVQLDCPEDAHTYIHRVGRTARYQLGGESLLVLLPSEEQGMVEQMSDTKIPITKIKINPNKLQNPVRKMEALLARDPNLKASAQRAFVTYAKSVFLMKNKQVFNVGALDTDAYSKSLGLALPPRIRFLRSLDKRQGQPPVVTDKEDSTADSSSEEDILCVKRWDHELTTEPEPEPVSKTSKAVSKAAVAVVNKGKDKLSELARQYELSEEAGLDVVAAKLVLREEDKFDKQLFRERVKEKHREEKRRLRKAAGREDDDKDEGVVLKDSAISGDDSSNEEHSDRDESSNEERDDSSNEERSERDDDSNEDQSKQDDGSNEESSRQDDNKAMEQFHRIIPSKRLSTPRTSEAKRRRRDMSLSLGEEEELALRLLGHD</sequence>
<keyword evidence="2 6" id="KW-0378">Hydrolase</keyword>
<evidence type="ECO:0000259" key="8">
    <source>
        <dbReference type="PROSITE" id="PS51194"/>
    </source>
</evidence>
<comment type="catalytic activity">
    <reaction evidence="6">
        <text>ATP + H2O = ADP + phosphate + H(+)</text>
        <dbReference type="Rhea" id="RHEA:13065"/>
        <dbReference type="ChEBI" id="CHEBI:15377"/>
        <dbReference type="ChEBI" id="CHEBI:15378"/>
        <dbReference type="ChEBI" id="CHEBI:30616"/>
        <dbReference type="ChEBI" id="CHEBI:43474"/>
        <dbReference type="ChEBI" id="CHEBI:456216"/>
        <dbReference type="EC" id="3.6.4.13"/>
    </reaction>
</comment>
<accession>A0ABN7NYL6</accession>
<dbReference type="Pfam" id="PF13959">
    <property type="entry name" value="CTE_SPB4"/>
    <property type="match status" value="1"/>
</dbReference>
<keyword evidence="4 6" id="KW-0067">ATP-binding</keyword>
<feature type="compositionally biased region" description="Basic and acidic residues" evidence="7">
    <location>
        <begin position="315"/>
        <end position="340"/>
    </location>
</feature>
<evidence type="ECO:0000256" key="2">
    <source>
        <dbReference type="ARBA" id="ARBA00022801"/>
    </source>
</evidence>
<feature type="compositionally biased region" description="Basic and acidic residues" evidence="7">
    <location>
        <begin position="245"/>
        <end position="270"/>
    </location>
</feature>
<feature type="domain" description="Helicase C-terminal" evidence="8">
    <location>
        <begin position="1"/>
        <end position="72"/>
    </location>
</feature>
<dbReference type="EC" id="3.6.4.13" evidence="6"/>
<feature type="non-terminal residue" evidence="9">
    <location>
        <position position="1"/>
    </location>
</feature>
<dbReference type="SUPFAM" id="SSF52540">
    <property type="entry name" value="P-loop containing nucleoside triphosphate hydrolases"/>
    <property type="match status" value="1"/>
</dbReference>
<dbReference type="InterPro" id="IPR001650">
    <property type="entry name" value="Helicase_C-like"/>
</dbReference>
<evidence type="ECO:0000313" key="9">
    <source>
        <dbReference type="EMBL" id="CAG2060801.1"/>
    </source>
</evidence>
<dbReference type="Gene3D" id="3.40.50.300">
    <property type="entry name" value="P-loop containing nucleotide triphosphate hydrolases"/>
    <property type="match status" value="1"/>
</dbReference>
<organism evidence="9 10">
    <name type="scientific">Timema podura</name>
    <name type="common">Walking stick</name>
    <dbReference type="NCBI Taxonomy" id="61482"/>
    <lineage>
        <taxon>Eukaryota</taxon>
        <taxon>Metazoa</taxon>
        <taxon>Ecdysozoa</taxon>
        <taxon>Arthropoda</taxon>
        <taxon>Hexapoda</taxon>
        <taxon>Insecta</taxon>
        <taxon>Pterygota</taxon>
        <taxon>Neoptera</taxon>
        <taxon>Polyneoptera</taxon>
        <taxon>Phasmatodea</taxon>
        <taxon>Timematodea</taxon>
        <taxon>Timematoidea</taxon>
        <taxon>Timematidae</taxon>
        <taxon>Timema</taxon>
    </lineage>
</organism>
<evidence type="ECO:0000256" key="6">
    <source>
        <dbReference type="RuleBase" id="RU365068"/>
    </source>
</evidence>
<comment type="function">
    <text evidence="6">RNA helicase.</text>
</comment>
<protein>
    <recommendedName>
        <fullName evidence="6">ATP-dependent RNA helicase</fullName>
        <ecNumber evidence="6">3.6.4.13</ecNumber>
    </recommendedName>
</protein>
<evidence type="ECO:0000256" key="4">
    <source>
        <dbReference type="ARBA" id="ARBA00022840"/>
    </source>
</evidence>
<proteinExistence type="inferred from homology"/>
<feature type="region of interest" description="Disordered" evidence="7">
    <location>
        <begin position="142"/>
        <end position="161"/>
    </location>
</feature>
<gene>
    <name evidence="9" type="ORF">TPAB3V08_LOCUS7757</name>
</gene>
<comment type="similarity">
    <text evidence="6">Belongs to the DEAD box helicase family.</text>
</comment>
<evidence type="ECO:0000256" key="5">
    <source>
        <dbReference type="ARBA" id="ARBA00022884"/>
    </source>
</evidence>
<feature type="compositionally biased region" description="Basic and acidic residues" evidence="7">
    <location>
        <begin position="283"/>
        <end position="308"/>
    </location>
</feature>
<name>A0ABN7NYL6_TIMPD</name>
<dbReference type="SMART" id="SM01178">
    <property type="entry name" value="DUF4217"/>
    <property type="match status" value="1"/>
</dbReference>
<keyword evidence="5 6" id="KW-0694">RNA-binding</keyword>
<keyword evidence="10" id="KW-1185">Reference proteome</keyword>
<dbReference type="InterPro" id="IPR025313">
    <property type="entry name" value="SPB4-like_CTE"/>
</dbReference>
<dbReference type="PANTHER" id="PTHR24031">
    <property type="entry name" value="RNA HELICASE"/>
    <property type="match status" value="1"/>
</dbReference>
<reference evidence="9" key="1">
    <citation type="submission" date="2021-03" db="EMBL/GenBank/DDBJ databases">
        <authorList>
            <person name="Tran Van P."/>
        </authorList>
    </citation>
    <scope>NUCLEOTIDE SEQUENCE</scope>
</reference>